<evidence type="ECO:0000313" key="8">
    <source>
        <dbReference type="Proteomes" id="UP000251314"/>
    </source>
</evidence>
<evidence type="ECO:0000313" key="5">
    <source>
        <dbReference type="EMBL" id="KAG2977656.1"/>
    </source>
</evidence>
<dbReference type="Proteomes" id="UP000251314">
    <property type="component" value="Unassembled WGS sequence"/>
</dbReference>
<dbReference type="Proteomes" id="UP000760860">
    <property type="component" value="Unassembled WGS sequence"/>
</dbReference>
<keyword evidence="8" id="KW-1185">Reference proteome</keyword>
<reference evidence="2" key="2">
    <citation type="submission" date="2018-10" db="EMBL/GenBank/DDBJ databases">
        <title>Effector identification in a new, highly contiguous assembly of the strawberry crown rot pathogen Phytophthora cactorum.</title>
        <authorList>
            <person name="Armitage A.D."/>
            <person name="Nellist C.F."/>
            <person name="Bates H."/>
            <person name="Vickerstaff R.J."/>
            <person name="Harrison R.J."/>
        </authorList>
    </citation>
    <scope>NUCLEOTIDE SEQUENCE</scope>
    <source>
        <strain evidence="2">15-7</strain>
        <strain evidence="3">4032</strain>
        <strain evidence="4">4040</strain>
        <strain evidence="5">P415</strain>
        <strain evidence="6">P421</strain>
    </source>
</reference>
<dbReference type="Proteomes" id="UP000774804">
    <property type="component" value="Unassembled WGS sequence"/>
</dbReference>
<comment type="caution">
    <text evidence="7">The sequence shown here is derived from an EMBL/GenBank/DDBJ whole genome shotgun (WGS) entry which is preliminary data.</text>
</comment>
<dbReference type="Proteomes" id="UP000697107">
    <property type="component" value="Unassembled WGS sequence"/>
</dbReference>
<dbReference type="EMBL" id="RCMK01000242">
    <property type="protein sequence ID" value="KAG2941645.1"/>
    <property type="molecule type" value="Genomic_DNA"/>
</dbReference>
<feature type="signal peptide" evidence="1">
    <location>
        <begin position="1"/>
        <end position="21"/>
    </location>
</feature>
<dbReference type="EMBL" id="RCMV01000378">
    <property type="protein sequence ID" value="KAG3218180.1"/>
    <property type="molecule type" value="Genomic_DNA"/>
</dbReference>
<proteinExistence type="predicted"/>
<name>A0A329S806_9STRA</name>
<dbReference type="EMBL" id="RCML01000417">
    <property type="protein sequence ID" value="KAG2977656.1"/>
    <property type="molecule type" value="Genomic_DNA"/>
</dbReference>
<dbReference type="PANTHER" id="PTHR22538:SF1">
    <property type="entry name" value="VWFD DOMAIN-CONTAINING PROTEIN"/>
    <property type="match status" value="1"/>
</dbReference>
<evidence type="ECO:0000313" key="7">
    <source>
        <dbReference type="EMBL" id="RAW31662.1"/>
    </source>
</evidence>
<dbReference type="PANTHER" id="PTHR22538">
    <property type="entry name" value="CILIA- AND FLAGELLA-ASSOCIATED PROTEIN 74"/>
    <property type="match status" value="1"/>
</dbReference>
<dbReference type="Proteomes" id="UP000736787">
    <property type="component" value="Unassembled WGS sequence"/>
</dbReference>
<dbReference type="EMBL" id="RCMI01000165">
    <property type="protein sequence ID" value="KAG2928946.1"/>
    <property type="molecule type" value="Genomic_DNA"/>
</dbReference>
<reference evidence="7 8" key="1">
    <citation type="submission" date="2018-01" db="EMBL/GenBank/DDBJ databases">
        <title>Draft genome of the strawberry crown rot pathogen Phytophthora cactorum.</title>
        <authorList>
            <person name="Armitage A.D."/>
            <person name="Lysoe E."/>
            <person name="Nellist C.F."/>
            <person name="Harrison R.J."/>
            <person name="Brurberg M.B."/>
        </authorList>
    </citation>
    <scope>NUCLEOTIDE SEQUENCE [LARGE SCALE GENOMIC DNA]</scope>
    <source>
        <strain evidence="7 8">10300</strain>
    </source>
</reference>
<dbReference type="Proteomes" id="UP000735874">
    <property type="component" value="Unassembled WGS sequence"/>
</dbReference>
<sequence length="337" mass="36857">MLAVQSAAIIATLIAITSVDSTEVKQQTLGVSSNLRTTTVLRNLESSDSSCECKLAPRPCVFFHGIGNKNEMAELQDTPKNTSGRMGNMNAHAPCCSTVKYAVLNTVDYGWTDDTLQQKFCDHALSMSDSSDVIAHSIRDTVVVTHSMGGLVMAGAVATGKCRFDVSSAWVSISAPMMGSMAADYIEDFCNDEIDDIKTELFDLLGYCPVPVARKSITYQNEKHSSPELNAAYTAAQKAYGANVYASMCSNYYDGVVSQYQVQSVIAGKIIPHKSRKNDGLVEFQSCAAGLSESLFGDSYEYRFYAPRLNHADTAFLTHDGLFKDSQKPFKWFECLF</sequence>
<feature type="chain" id="PRO_5040067871" evidence="1">
    <location>
        <begin position="22"/>
        <end position="337"/>
    </location>
</feature>
<dbReference type="AlphaFoldDB" id="A0A329S806"/>
<evidence type="ECO:0000313" key="6">
    <source>
        <dbReference type="EMBL" id="KAG3218180.1"/>
    </source>
</evidence>
<evidence type="ECO:0000256" key="1">
    <source>
        <dbReference type="SAM" id="SignalP"/>
    </source>
</evidence>
<keyword evidence="1" id="KW-0732">Signal</keyword>
<dbReference type="EMBL" id="MJFZ01000312">
    <property type="protein sequence ID" value="RAW31662.1"/>
    <property type="molecule type" value="Genomic_DNA"/>
</dbReference>
<dbReference type="OrthoDB" id="95392at2759"/>
<gene>
    <name evidence="7" type="ORF">PC110_g11993</name>
    <name evidence="2" type="ORF">PC113_g5397</name>
    <name evidence="3" type="ORF">PC115_g7089</name>
    <name evidence="4" type="ORF">PC117_g10145</name>
    <name evidence="5" type="ORF">PC118_g12731</name>
    <name evidence="6" type="ORF">PC129_g11004</name>
</gene>
<evidence type="ECO:0000313" key="2">
    <source>
        <dbReference type="EMBL" id="KAG2863497.1"/>
    </source>
</evidence>
<dbReference type="VEuPathDB" id="FungiDB:PC110_g11993"/>
<protein>
    <submittedName>
        <fullName evidence="7">Uncharacterized protein</fullName>
    </submittedName>
</protein>
<dbReference type="Gene3D" id="3.40.50.1820">
    <property type="entry name" value="alpha/beta hydrolase"/>
    <property type="match status" value="1"/>
</dbReference>
<organism evidence="7 8">
    <name type="scientific">Phytophthora cactorum</name>
    <dbReference type="NCBI Taxonomy" id="29920"/>
    <lineage>
        <taxon>Eukaryota</taxon>
        <taxon>Sar</taxon>
        <taxon>Stramenopiles</taxon>
        <taxon>Oomycota</taxon>
        <taxon>Peronosporomycetes</taxon>
        <taxon>Peronosporales</taxon>
        <taxon>Peronosporaceae</taxon>
        <taxon>Phytophthora</taxon>
    </lineage>
</organism>
<dbReference type="SUPFAM" id="SSF53474">
    <property type="entry name" value="alpha/beta-Hydrolases"/>
    <property type="match status" value="1"/>
</dbReference>
<accession>A0A329S806</accession>
<evidence type="ECO:0000313" key="3">
    <source>
        <dbReference type="EMBL" id="KAG2928946.1"/>
    </source>
</evidence>
<dbReference type="EMBL" id="RCMG01000103">
    <property type="protein sequence ID" value="KAG2863497.1"/>
    <property type="molecule type" value="Genomic_DNA"/>
</dbReference>
<dbReference type="InterPro" id="IPR029058">
    <property type="entry name" value="AB_hydrolase_fold"/>
</dbReference>
<evidence type="ECO:0000313" key="4">
    <source>
        <dbReference type="EMBL" id="KAG2941645.1"/>
    </source>
</evidence>